<dbReference type="VEuPathDB" id="FungiDB:H310_12198"/>
<name>A0A024TJR5_9STRA</name>
<organism evidence="1">
    <name type="scientific">Aphanomyces invadans</name>
    <dbReference type="NCBI Taxonomy" id="157072"/>
    <lineage>
        <taxon>Eukaryota</taxon>
        <taxon>Sar</taxon>
        <taxon>Stramenopiles</taxon>
        <taxon>Oomycota</taxon>
        <taxon>Saprolegniomycetes</taxon>
        <taxon>Saprolegniales</taxon>
        <taxon>Verrucalvaceae</taxon>
        <taxon>Aphanomyces</taxon>
    </lineage>
</organism>
<accession>A0A024TJR5</accession>
<dbReference type="OrthoDB" id="78998at2759"/>
<sequence>MYTKLDMPNYAPSSPAAVDCDSVIVPSVRHAHRTVHFTTATTFVFPLTYGGSALPKDAGPPIGMTMDHSDAYVTDLSKVKHRRSRVRKFQHLERVALLKAAGVSPHDIAGYCTEAITIRTSRANTRMQW</sequence>
<proteinExistence type="predicted"/>
<dbReference type="AlphaFoldDB" id="A0A024TJR5"/>
<dbReference type="GeneID" id="20089248"/>
<evidence type="ECO:0000313" key="1">
    <source>
        <dbReference type="EMBL" id="ETV93846.1"/>
    </source>
</evidence>
<dbReference type="RefSeq" id="XP_008877406.1">
    <property type="nucleotide sequence ID" value="XM_008879184.1"/>
</dbReference>
<reference evidence="1" key="1">
    <citation type="submission" date="2013-12" db="EMBL/GenBank/DDBJ databases">
        <title>The Genome Sequence of Aphanomyces invadans NJM9701.</title>
        <authorList>
            <consortium name="The Broad Institute Genomics Platform"/>
            <person name="Russ C."/>
            <person name="Tyler B."/>
            <person name="van West P."/>
            <person name="Dieguez-Uribeondo J."/>
            <person name="Young S.K."/>
            <person name="Zeng Q."/>
            <person name="Gargeya S."/>
            <person name="Fitzgerald M."/>
            <person name="Abouelleil A."/>
            <person name="Alvarado L."/>
            <person name="Chapman S.B."/>
            <person name="Gainer-Dewar J."/>
            <person name="Goldberg J."/>
            <person name="Griggs A."/>
            <person name="Gujja S."/>
            <person name="Hansen M."/>
            <person name="Howarth C."/>
            <person name="Imamovic A."/>
            <person name="Ireland A."/>
            <person name="Larimer J."/>
            <person name="McCowan C."/>
            <person name="Murphy C."/>
            <person name="Pearson M."/>
            <person name="Poon T.W."/>
            <person name="Priest M."/>
            <person name="Roberts A."/>
            <person name="Saif S."/>
            <person name="Shea T."/>
            <person name="Sykes S."/>
            <person name="Wortman J."/>
            <person name="Nusbaum C."/>
            <person name="Birren B."/>
        </authorList>
    </citation>
    <scope>NUCLEOTIDE SEQUENCE [LARGE SCALE GENOMIC DNA]</scope>
    <source>
        <strain evidence="1">NJM9701</strain>
    </source>
</reference>
<gene>
    <name evidence="1" type="ORF">H310_12198</name>
</gene>
<evidence type="ECO:0008006" key="2">
    <source>
        <dbReference type="Google" id="ProtNLM"/>
    </source>
</evidence>
<protein>
    <recommendedName>
        <fullName evidence="2">Cysteine/serine-rich nuclear protein N-terminal domain-containing protein</fullName>
    </recommendedName>
</protein>
<dbReference type="EMBL" id="KI913988">
    <property type="protein sequence ID" value="ETV93846.1"/>
    <property type="molecule type" value="Genomic_DNA"/>
</dbReference>